<dbReference type="PANTHER" id="PTHR22594:SF5">
    <property type="entry name" value="ASPARTATE--TRNA LIGASE, MITOCHONDRIAL"/>
    <property type="match status" value="1"/>
</dbReference>
<name>A0AAX6M8Z7_9PEZI</name>
<dbReference type="InterPro" id="IPR006195">
    <property type="entry name" value="aa-tRNA-synth_II"/>
</dbReference>
<dbReference type="GO" id="GO:0005739">
    <property type="term" value="C:mitochondrion"/>
    <property type="evidence" value="ECO:0007669"/>
    <property type="project" value="TreeGrafter"/>
</dbReference>
<dbReference type="InterPro" id="IPR012340">
    <property type="entry name" value="NA-bd_OB-fold"/>
</dbReference>
<dbReference type="Gene3D" id="2.40.50.140">
    <property type="entry name" value="Nucleic acid-binding proteins"/>
    <property type="match status" value="1"/>
</dbReference>
<evidence type="ECO:0000256" key="6">
    <source>
        <dbReference type="SAM" id="MobiDB-lite"/>
    </source>
</evidence>
<comment type="caution">
    <text evidence="8">The sequence shown here is derived from an EMBL/GenBank/DDBJ whole genome shotgun (WGS) entry which is preliminary data.</text>
</comment>
<feature type="region of interest" description="Disordered" evidence="6">
    <location>
        <begin position="724"/>
        <end position="801"/>
    </location>
</feature>
<dbReference type="EMBL" id="JBANMG010000009">
    <property type="protein sequence ID" value="KAK6948953.1"/>
    <property type="molecule type" value="Genomic_DNA"/>
</dbReference>
<keyword evidence="9" id="KW-1185">Reference proteome</keyword>
<dbReference type="Pfam" id="PF00152">
    <property type="entry name" value="tRNA-synt_2"/>
    <property type="match status" value="1"/>
</dbReference>
<gene>
    <name evidence="8" type="ORF">Daesc_009025</name>
</gene>
<organism evidence="8 9">
    <name type="scientific">Daldinia eschscholtzii</name>
    <dbReference type="NCBI Taxonomy" id="292717"/>
    <lineage>
        <taxon>Eukaryota</taxon>
        <taxon>Fungi</taxon>
        <taxon>Dikarya</taxon>
        <taxon>Ascomycota</taxon>
        <taxon>Pezizomycotina</taxon>
        <taxon>Sordariomycetes</taxon>
        <taxon>Xylariomycetidae</taxon>
        <taxon>Xylariales</taxon>
        <taxon>Hypoxylaceae</taxon>
        <taxon>Daldinia</taxon>
    </lineage>
</organism>
<evidence type="ECO:0000259" key="7">
    <source>
        <dbReference type="PROSITE" id="PS50862"/>
    </source>
</evidence>
<sequence>MRLLNPKILNPRLQSLNLRDLKLPDLWDLRQHKPTPAIGYKAGHEITIHGFIGKRRDVSANLSFCEINNAYDFGPQNGVQIVSSWKDDGSLQFNAHKDLLSIPNFSPVLVIGTLQEPPENATKPGEPRRWDLKLRSIHCLNPFPKDIIVSKDAVWPPSQRYLQIRFDPLLRDRLRLRSNIQAVISRQLLSKRFIEVETPLLFKSTPEGAREFLVPTRRQGYAYALPQSPQQYKQMLMASGITRYFQFAKCFRDEDHRADRQPEFTQLDIEMAFANSTDVMRLVSSLVERIFHHFHSRWSPTEINGIQHPVYVGVEQGPKTKKPKKGDATEDFWDRDEGDWAEEADFPEEDQEVSEKKFGIWEGKKRYPKLEFKDIKFMTYTKAMKHFGTDKPDLRINAPYFTNIRGANNIKPPKDFVEKISNFTNPFVECFKVRLGLSPRDAGKFIRKFMDSLPNLTTVKLNPECTPGVFVFDSGQPLNGLSALGHESAERFVKFTETEGSRFDGCKDGDIIIFHARPRTLLQGGSTDIGRLRNAIYHAAVQEGLIPKDNSFHVVWVHQFPLFTPNEDNGDPGQGGTAGFSSTHHPFTAPLTVKDFFCAKDKPFNVKADNYDLVINGVEVGGGSRRIHAARHQDWILRDVLKMTDEGMAQFSHLLEALRAGCPPHAGFAFGFDRLIAVMCDVPSVRDVIAFPKNNKGEDQMVGSPAKITPEQRKTYHIFQELEPESEVAESESKPVAEPEVESKLESEPAESESSKVSEPELESTSEPEPEVESKSETEPVEPESEPAETESKPESEQKSE</sequence>
<dbReference type="Gene3D" id="3.30.930.10">
    <property type="entry name" value="Bira Bifunctional Protein, Domain 2"/>
    <property type="match status" value="2"/>
</dbReference>
<dbReference type="PANTHER" id="PTHR22594">
    <property type="entry name" value="ASPARTYL/LYSYL-TRNA SYNTHETASE"/>
    <property type="match status" value="1"/>
</dbReference>
<evidence type="ECO:0000313" key="9">
    <source>
        <dbReference type="Proteomes" id="UP001369815"/>
    </source>
</evidence>
<reference evidence="8 9" key="1">
    <citation type="journal article" date="2024" name="Front Chem Biol">
        <title>Unveiling the potential of Daldinia eschscholtzii MFLUCC 19-0629 through bioactivity and bioinformatics studies for enhanced sustainable agriculture production.</title>
        <authorList>
            <person name="Brooks S."/>
            <person name="Weaver J.A."/>
            <person name="Klomchit A."/>
            <person name="Alharthi S.A."/>
            <person name="Onlamun T."/>
            <person name="Nurani R."/>
            <person name="Vong T.K."/>
            <person name="Alberti F."/>
            <person name="Greco C."/>
        </authorList>
    </citation>
    <scope>NUCLEOTIDE SEQUENCE [LARGE SCALE GENOMIC DNA]</scope>
    <source>
        <strain evidence="8">MFLUCC 19-0629</strain>
    </source>
</reference>
<dbReference type="InterPro" id="IPR004364">
    <property type="entry name" value="Aa-tRNA-synt_II"/>
</dbReference>
<dbReference type="HAMAP" id="MF_00044">
    <property type="entry name" value="Asp_tRNA_synth_type1"/>
    <property type="match status" value="1"/>
</dbReference>
<feature type="compositionally biased region" description="Acidic residues" evidence="6">
    <location>
        <begin position="760"/>
        <end position="771"/>
    </location>
</feature>
<dbReference type="InterPro" id="IPR002312">
    <property type="entry name" value="Asp/Asn-tRNA-synth_IIb"/>
</dbReference>
<protein>
    <recommendedName>
        <fullName evidence="7">Aminoacyl-transfer RNA synthetases class-II family profile domain-containing protein</fullName>
    </recommendedName>
</protein>
<dbReference type="PRINTS" id="PR01042">
    <property type="entry name" value="TRNASYNTHASP"/>
</dbReference>
<dbReference type="GO" id="GO:0004815">
    <property type="term" value="F:aspartate-tRNA ligase activity"/>
    <property type="evidence" value="ECO:0007669"/>
    <property type="project" value="TreeGrafter"/>
</dbReference>
<dbReference type="SUPFAM" id="SSF50249">
    <property type="entry name" value="Nucleic acid-binding proteins"/>
    <property type="match status" value="1"/>
</dbReference>
<keyword evidence="5" id="KW-0030">Aminoacyl-tRNA synthetase</keyword>
<dbReference type="GO" id="GO:0005524">
    <property type="term" value="F:ATP binding"/>
    <property type="evidence" value="ECO:0007669"/>
    <property type="project" value="UniProtKB-KW"/>
</dbReference>
<keyword evidence="2" id="KW-0547">Nucleotide-binding</keyword>
<keyword evidence="3" id="KW-0067">ATP-binding</keyword>
<evidence type="ECO:0000256" key="4">
    <source>
        <dbReference type="ARBA" id="ARBA00022917"/>
    </source>
</evidence>
<dbReference type="InterPro" id="IPR045864">
    <property type="entry name" value="aa-tRNA-synth_II/BPL/LPL"/>
</dbReference>
<accession>A0AAX6M8Z7</accession>
<dbReference type="InterPro" id="IPR004524">
    <property type="entry name" value="Asp-tRNA-ligase_1"/>
</dbReference>
<feature type="compositionally biased region" description="Acidic residues" evidence="6">
    <location>
        <begin position="779"/>
        <end position="789"/>
    </location>
</feature>
<evidence type="ECO:0000256" key="5">
    <source>
        <dbReference type="ARBA" id="ARBA00023146"/>
    </source>
</evidence>
<dbReference type="Proteomes" id="UP001369815">
    <property type="component" value="Unassembled WGS sequence"/>
</dbReference>
<proteinExistence type="inferred from homology"/>
<dbReference type="SUPFAM" id="SSF55681">
    <property type="entry name" value="Class II aaRS and biotin synthetases"/>
    <property type="match status" value="1"/>
</dbReference>
<feature type="domain" description="Aminoacyl-transfer RNA synthetases class-II family profile" evidence="7">
    <location>
        <begin position="174"/>
        <end position="692"/>
    </location>
</feature>
<evidence type="ECO:0000256" key="3">
    <source>
        <dbReference type="ARBA" id="ARBA00022840"/>
    </source>
</evidence>
<dbReference type="GO" id="GO:0006422">
    <property type="term" value="P:aspartyl-tRNA aminoacylation"/>
    <property type="evidence" value="ECO:0007669"/>
    <property type="project" value="TreeGrafter"/>
</dbReference>
<keyword evidence="1" id="KW-0436">Ligase</keyword>
<dbReference type="AlphaFoldDB" id="A0AAX6M8Z7"/>
<evidence type="ECO:0000313" key="8">
    <source>
        <dbReference type="EMBL" id="KAK6948953.1"/>
    </source>
</evidence>
<feature type="compositionally biased region" description="Basic and acidic residues" evidence="6">
    <location>
        <begin position="790"/>
        <end position="801"/>
    </location>
</feature>
<keyword evidence="4" id="KW-0648">Protein biosynthesis</keyword>
<evidence type="ECO:0000256" key="2">
    <source>
        <dbReference type="ARBA" id="ARBA00022741"/>
    </source>
</evidence>
<feature type="compositionally biased region" description="Basic and acidic residues" evidence="6">
    <location>
        <begin position="731"/>
        <end position="759"/>
    </location>
</feature>
<dbReference type="PROSITE" id="PS50862">
    <property type="entry name" value="AA_TRNA_LIGASE_II"/>
    <property type="match status" value="1"/>
</dbReference>
<evidence type="ECO:0000256" key="1">
    <source>
        <dbReference type="ARBA" id="ARBA00022598"/>
    </source>
</evidence>